<keyword evidence="1" id="KW-0489">Methyltransferase</keyword>
<name>A0A840CRE5_9BACT</name>
<proteinExistence type="predicted"/>
<dbReference type="GO" id="GO:0032259">
    <property type="term" value="P:methylation"/>
    <property type="evidence" value="ECO:0007669"/>
    <property type="project" value="UniProtKB-KW"/>
</dbReference>
<dbReference type="AlphaFoldDB" id="A0A840CRE5"/>
<accession>A0A840CRE5</accession>
<comment type="caution">
    <text evidence="1">The sequence shown here is derived from an EMBL/GenBank/DDBJ whole genome shotgun (WGS) entry which is preliminary data.</text>
</comment>
<organism evidence="1 2">
    <name type="scientific">Dysgonomonas hofstadii</name>
    <dbReference type="NCBI Taxonomy" id="637886"/>
    <lineage>
        <taxon>Bacteria</taxon>
        <taxon>Pseudomonadati</taxon>
        <taxon>Bacteroidota</taxon>
        <taxon>Bacteroidia</taxon>
        <taxon>Bacteroidales</taxon>
        <taxon>Dysgonomonadaceae</taxon>
        <taxon>Dysgonomonas</taxon>
    </lineage>
</organism>
<protein>
    <submittedName>
        <fullName evidence="1">tRNA pseudouridine-54 N-methylase</fullName>
    </submittedName>
</protein>
<evidence type="ECO:0000313" key="2">
    <source>
        <dbReference type="Proteomes" id="UP000555103"/>
    </source>
</evidence>
<keyword evidence="2" id="KW-1185">Reference proteome</keyword>
<dbReference type="RefSeq" id="WP_183308835.1">
    <property type="nucleotide sequence ID" value="NZ_JACIEP010000020.1"/>
</dbReference>
<dbReference type="EMBL" id="JACIEP010000020">
    <property type="protein sequence ID" value="MBB4037996.1"/>
    <property type="molecule type" value="Genomic_DNA"/>
</dbReference>
<dbReference type="Proteomes" id="UP000555103">
    <property type="component" value="Unassembled WGS sequence"/>
</dbReference>
<evidence type="ECO:0000313" key="1">
    <source>
        <dbReference type="EMBL" id="MBB4037996.1"/>
    </source>
</evidence>
<dbReference type="GO" id="GO:0008168">
    <property type="term" value="F:methyltransferase activity"/>
    <property type="evidence" value="ECO:0007669"/>
    <property type="project" value="UniProtKB-KW"/>
</dbReference>
<keyword evidence="1" id="KW-0808">Transferase</keyword>
<gene>
    <name evidence="1" type="ORF">GGR21_003922</name>
</gene>
<sequence length="135" mass="16161">MNNRYRRTEETNQAIDYIRANINKNEMLYVYYLSIPGFSYKNSYNETSFAGFENNVILGEGFFMDSCNRQDIKTIKENSPIYILTSHSNYKKERIMPLLEELEAHGHLELVYDNFETNVYYYKESEYIPEENPQM</sequence>
<reference evidence="1 2" key="1">
    <citation type="submission" date="2020-08" db="EMBL/GenBank/DDBJ databases">
        <title>Genomic Encyclopedia of Type Strains, Phase IV (KMG-IV): sequencing the most valuable type-strain genomes for metagenomic binning, comparative biology and taxonomic classification.</title>
        <authorList>
            <person name="Goeker M."/>
        </authorList>
    </citation>
    <scope>NUCLEOTIDE SEQUENCE [LARGE SCALE GENOMIC DNA]</scope>
    <source>
        <strain evidence="1 2">DSM 104969</strain>
    </source>
</reference>